<evidence type="ECO:0000313" key="1">
    <source>
        <dbReference type="EMBL" id="AUV57138.1"/>
    </source>
</evidence>
<name>A0A2P0W9U5_9CAUD</name>
<reference evidence="1 2" key="1">
    <citation type="submission" date="2017-12" db="EMBL/GenBank/DDBJ databases">
        <title>Genomic analysis of a novel phage Ec_L1 lytic to Enterobacter cloacae.</title>
        <authorList>
            <person name="Li Z."/>
            <person name="Ren H."/>
            <person name="Xu Y."/>
        </authorList>
    </citation>
    <scope>NUCLEOTIDE SEQUENCE [LARGE SCALE GENOMIC DNA]</scope>
</reference>
<keyword evidence="2" id="KW-1185">Reference proteome</keyword>
<accession>A0A2P0W9U5</accession>
<dbReference type="EMBL" id="MG732930">
    <property type="protein sequence ID" value="AUV57138.1"/>
    <property type="molecule type" value="Genomic_DNA"/>
</dbReference>
<protein>
    <submittedName>
        <fullName evidence="1">Uncharacterized protein</fullName>
    </submittedName>
</protein>
<dbReference type="Proteomes" id="UP000241856">
    <property type="component" value="Segment"/>
</dbReference>
<sequence>MKNVNVSISLYYAPVETVRSVSDAVERTTAEILELQKAEIIAACDRFFPQGYKAADNANLIKLSFADGGINLINHNGDFICFVGYVEPGFNFPDGYSRAHYNSTVNFKFRAFDGKTTRD</sequence>
<organism evidence="1 2">
    <name type="scientific">Enterobacter phage Ec_L1</name>
    <dbReference type="NCBI Taxonomy" id="2070180"/>
    <lineage>
        <taxon>Viruses</taxon>
        <taxon>Duplodnaviria</taxon>
        <taxon>Heunggongvirae</taxon>
        <taxon>Uroviricota</taxon>
        <taxon>Caudoviricetes</taxon>
        <taxon>Drexlerviridae</taxon>
        <taxon>Eclunavirus</taxon>
        <taxon>Eclunavirus EcL1</taxon>
    </lineage>
</organism>
<proteinExistence type="predicted"/>
<gene>
    <name evidence="1" type="ORF">Ec24</name>
</gene>
<evidence type="ECO:0000313" key="2">
    <source>
        <dbReference type="Proteomes" id="UP000241856"/>
    </source>
</evidence>